<evidence type="ECO:0000313" key="2">
    <source>
        <dbReference type="Proteomes" id="UP000190539"/>
    </source>
</evidence>
<reference evidence="1 2" key="1">
    <citation type="submission" date="2017-02" db="EMBL/GenBank/DDBJ databases">
        <title>Draft Genome Sequence of Streptomyces tsukubaensis F601, a Producer of the immunosuppressant tacrolimus FK506.</title>
        <authorList>
            <person name="Zong G."/>
            <person name="Zhong C."/>
            <person name="Fu J."/>
            <person name="Qin R."/>
            <person name="Cao G."/>
        </authorList>
    </citation>
    <scope>NUCLEOTIDE SEQUENCE [LARGE SCALE GENOMIC DNA]</scope>
    <source>
        <strain evidence="1 2">F601</strain>
    </source>
</reference>
<gene>
    <name evidence="1" type="ORF">B1H18_06390</name>
</gene>
<dbReference type="STRING" id="83656.B1H18_06390"/>
<dbReference type="OrthoDB" id="4260134at2"/>
<protein>
    <submittedName>
        <fullName evidence="1">Uncharacterized protein</fullName>
    </submittedName>
</protein>
<dbReference type="EMBL" id="MVFC01000003">
    <property type="protein sequence ID" value="OON81945.1"/>
    <property type="molecule type" value="Genomic_DNA"/>
</dbReference>
<organism evidence="1 2">
    <name type="scientific">Streptomyces tsukubensis</name>
    <dbReference type="NCBI Taxonomy" id="83656"/>
    <lineage>
        <taxon>Bacteria</taxon>
        <taxon>Bacillati</taxon>
        <taxon>Actinomycetota</taxon>
        <taxon>Actinomycetes</taxon>
        <taxon>Kitasatosporales</taxon>
        <taxon>Streptomycetaceae</taxon>
        <taxon>Streptomyces</taxon>
    </lineage>
</organism>
<sequence>MNDAERLPRLSELSERQIRGAACVWCAADLVAGQDVDLGEQRCLWLSYKASWFPRACPHCAEQHNEVPPRHRLAP</sequence>
<keyword evidence="2" id="KW-1185">Reference proteome</keyword>
<dbReference type="AlphaFoldDB" id="A0A1V4AEG7"/>
<dbReference type="Proteomes" id="UP000190539">
    <property type="component" value="Unassembled WGS sequence"/>
</dbReference>
<name>A0A1V4AEG7_9ACTN</name>
<evidence type="ECO:0000313" key="1">
    <source>
        <dbReference type="EMBL" id="OON81945.1"/>
    </source>
</evidence>
<dbReference type="RefSeq" id="WP_077965927.1">
    <property type="nucleotide sequence ID" value="NZ_CP045178.1"/>
</dbReference>
<proteinExistence type="predicted"/>
<accession>A0A1V4AEG7</accession>
<comment type="caution">
    <text evidence="1">The sequence shown here is derived from an EMBL/GenBank/DDBJ whole genome shotgun (WGS) entry which is preliminary data.</text>
</comment>